<evidence type="ECO:0000256" key="4">
    <source>
        <dbReference type="ARBA" id="ARBA00022723"/>
    </source>
</evidence>
<organism evidence="10 11">
    <name type="scientific">Deefgea chitinilytica</name>
    <dbReference type="NCBI Taxonomy" id="570276"/>
    <lineage>
        <taxon>Bacteria</taxon>
        <taxon>Pseudomonadati</taxon>
        <taxon>Pseudomonadota</taxon>
        <taxon>Betaproteobacteria</taxon>
        <taxon>Neisseriales</taxon>
        <taxon>Chitinibacteraceae</taxon>
        <taxon>Deefgea</taxon>
    </lineage>
</organism>
<feature type="binding site" evidence="9">
    <location>
        <position position="174"/>
    </location>
    <ligand>
        <name>Fe cation</name>
        <dbReference type="ChEBI" id="CHEBI:24875"/>
        <label>2</label>
    </ligand>
</feature>
<comment type="catalytic activity">
    <reaction evidence="9">
        <text>a 5-methoxy-2-methyl-3-(all-trans-polyprenyl)benzene-1,4-diol + AH2 + O2 = a 3-demethylubiquinol + A + H2O</text>
        <dbReference type="Rhea" id="RHEA:50908"/>
        <dbReference type="Rhea" id="RHEA-COMP:10859"/>
        <dbReference type="Rhea" id="RHEA-COMP:10914"/>
        <dbReference type="ChEBI" id="CHEBI:13193"/>
        <dbReference type="ChEBI" id="CHEBI:15377"/>
        <dbReference type="ChEBI" id="CHEBI:15379"/>
        <dbReference type="ChEBI" id="CHEBI:17499"/>
        <dbReference type="ChEBI" id="CHEBI:84167"/>
        <dbReference type="ChEBI" id="CHEBI:84422"/>
        <dbReference type="EC" id="1.14.99.60"/>
    </reaction>
</comment>
<comment type="subcellular location">
    <subcellularLocation>
        <location evidence="9">Cell membrane</location>
        <topology evidence="9">Peripheral membrane protein</topology>
    </subcellularLocation>
</comment>
<comment type="similarity">
    <text evidence="9">Belongs to the COQ7 family.</text>
</comment>
<evidence type="ECO:0000256" key="7">
    <source>
        <dbReference type="ARBA" id="ARBA00023033"/>
    </source>
</evidence>
<dbReference type="RefSeq" id="WP_203571311.1">
    <property type="nucleotide sequence ID" value="NZ_WOFE01000004.1"/>
</dbReference>
<sequence>MLKLPSVDQLITEFDTVLRTLAAPATSARQHPDAALEEAELSEAEKTHAAGLMRVNHCGEVCAQALYQGQALTARDPAARDALKQAAQEEVEHLAWTERRLAELGSHRSLLNPLWYAGSFAMGVTAGVIGDKWNLGFLAETERQVTAHLESHLSQLPEQDAKSRAIVTQMAIDETSHAEQAVALGAAPLPLPVVQLMTATSKVMTGLSYRI</sequence>
<dbReference type="HAMAP" id="MF_01658">
    <property type="entry name" value="COQ7"/>
    <property type="match status" value="1"/>
</dbReference>
<dbReference type="SUPFAM" id="SSF47240">
    <property type="entry name" value="Ferritin-like"/>
    <property type="match status" value="1"/>
</dbReference>
<dbReference type="Proteomes" id="UP001195660">
    <property type="component" value="Unassembled WGS sequence"/>
</dbReference>
<keyword evidence="3 9" id="KW-0831">Ubiquinone biosynthesis</keyword>
<dbReference type="CDD" id="cd01042">
    <property type="entry name" value="DMQH"/>
    <property type="match status" value="1"/>
</dbReference>
<comment type="caution">
    <text evidence="10">The sequence shown here is derived from an EMBL/GenBank/DDBJ whole genome shotgun (WGS) entry which is preliminary data.</text>
</comment>
<dbReference type="Gene3D" id="1.20.1260.10">
    <property type="match status" value="1"/>
</dbReference>
<comment type="function">
    <text evidence="9">Catalyzes the hydroxylation of 2-nonaprenyl-3-methyl-6-methoxy-1,4-benzoquinol during ubiquinone biosynthesis.</text>
</comment>
<feature type="binding site" evidence="9">
    <location>
        <position position="93"/>
    </location>
    <ligand>
        <name>Fe cation</name>
        <dbReference type="ChEBI" id="CHEBI:24875"/>
        <label>1</label>
    </ligand>
</feature>
<dbReference type="Pfam" id="PF03232">
    <property type="entry name" value="COQ7"/>
    <property type="match status" value="1"/>
</dbReference>
<comment type="pathway">
    <text evidence="1 9">Cofactor biosynthesis; ubiquinone biosynthesis.</text>
</comment>
<keyword evidence="11" id="KW-1185">Reference proteome</keyword>
<keyword evidence="2 9" id="KW-1003">Cell membrane</keyword>
<evidence type="ECO:0000313" key="11">
    <source>
        <dbReference type="Proteomes" id="UP001195660"/>
    </source>
</evidence>
<evidence type="ECO:0000256" key="9">
    <source>
        <dbReference type="HAMAP-Rule" id="MF_01658"/>
    </source>
</evidence>
<dbReference type="InterPro" id="IPR011566">
    <property type="entry name" value="Ubq_synth_Coq7"/>
</dbReference>
<dbReference type="PANTHER" id="PTHR11237">
    <property type="entry name" value="COENZYME Q10 BIOSYNTHESIS PROTEIN 7"/>
    <property type="match status" value="1"/>
</dbReference>
<comment type="cofactor">
    <cofactor evidence="9">
        <name>Fe cation</name>
        <dbReference type="ChEBI" id="CHEBI:24875"/>
    </cofactor>
    <text evidence="9">Binds 2 iron ions per subunit.</text>
</comment>
<evidence type="ECO:0000256" key="3">
    <source>
        <dbReference type="ARBA" id="ARBA00022688"/>
    </source>
</evidence>
<keyword evidence="6 9" id="KW-0408">Iron</keyword>
<feature type="binding site" evidence="9">
    <location>
        <position position="60"/>
    </location>
    <ligand>
        <name>Fe cation</name>
        <dbReference type="ChEBI" id="CHEBI:24875"/>
        <label>1</label>
    </ligand>
</feature>
<dbReference type="InterPro" id="IPR012347">
    <property type="entry name" value="Ferritin-like"/>
</dbReference>
<evidence type="ECO:0000256" key="8">
    <source>
        <dbReference type="ARBA" id="ARBA00023136"/>
    </source>
</evidence>
<evidence type="ECO:0000256" key="1">
    <source>
        <dbReference type="ARBA" id="ARBA00004749"/>
    </source>
</evidence>
<evidence type="ECO:0000256" key="2">
    <source>
        <dbReference type="ARBA" id="ARBA00022475"/>
    </source>
</evidence>
<accession>A0ABS2CCV8</accession>
<proteinExistence type="inferred from homology"/>
<keyword evidence="4 9" id="KW-0479">Metal-binding</keyword>
<keyword evidence="7 9" id="KW-0503">Monooxygenase</keyword>
<protein>
    <recommendedName>
        <fullName evidence="9">3-demethoxyubiquinol 3-hydroxylase</fullName>
        <shortName evidence="9">DMQ hydroxylase</shortName>
        <ecNumber evidence="9">1.14.99.60</ecNumber>
    </recommendedName>
    <alternativeName>
        <fullName evidence="9">2-nonaprenyl-3-methyl-6-methoxy-1,4-benzoquinol hydroxylase</fullName>
    </alternativeName>
</protein>
<dbReference type="InterPro" id="IPR047809">
    <property type="entry name" value="COQ7_proteobact"/>
</dbReference>
<reference evidence="10 11" key="1">
    <citation type="submission" date="2019-11" db="EMBL/GenBank/DDBJ databases">
        <title>Novel Deefgea species.</title>
        <authorList>
            <person name="Han J.-H."/>
        </authorList>
    </citation>
    <scope>NUCLEOTIDE SEQUENCE [LARGE SCALE GENOMIC DNA]</scope>
    <source>
        <strain evidence="10 11">LMG 24817</strain>
    </source>
</reference>
<dbReference type="InterPro" id="IPR009078">
    <property type="entry name" value="Ferritin-like_SF"/>
</dbReference>
<feature type="binding site" evidence="9">
    <location>
        <position position="142"/>
    </location>
    <ligand>
        <name>Fe cation</name>
        <dbReference type="ChEBI" id="CHEBI:24875"/>
        <label>2</label>
    </ligand>
</feature>
<dbReference type="PANTHER" id="PTHR11237:SF4">
    <property type="entry name" value="5-DEMETHOXYUBIQUINONE HYDROXYLASE, MITOCHONDRIAL"/>
    <property type="match status" value="1"/>
</dbReference>
<evidence type="ECO:0000256" key="5">
    <source>
        <dbReference type="ARBA" id="ARBA00023002"/>
    </source>
</evidence>
<gene>
    <name evidence="9 10" type="primary">coq7</name>
    <name evidence="10" type="ORF">GM173_10360</name>
</gene>
<dbReference type="EMBL" id="WOFE01000004">
    <property type="protein sequence ID" value="MBM5571978.1"/>
    <property type="molecule type" value="Genomic_DNA"/>
</dbReference>
<name>A0ABS2CCV8_9NEIS</name>
<dbReference type="EC" id="1.14.99.60" evidence="9"/>
<evidence type="ECO:0000313" key="10">
    <source>
        <dbReference type="EMBL" id="MBM5571978.1"/>
    </source>
</evidence>
<evidence type="ECO:0000256" key="6">
    <source>
        <dbReference type="ARBA" id="ARBA00023004"/>
    </source>
</evidence>
<dbReference type="NCBIfam" id="NF033656">
    <property type="entry name" value="DMQ_monoox_COQ7"/>
    <property type="match status" value="1"/>
</dbReference>
<dbReference type="GO" id="GO:0004497">
    <property type="term" value="F:monooxygenase activity"/>
    <property type="evidence" value="ECO:0007669"/>
    <property type="project" value="UniProtKB-KW"/>
</dbReference>
<keyword evidence="8 9" id="KW-0472">Membrane</keyword>
<feature type="binding site" evidence="9">
    <location>
        <position position="174"/>
    </location>
    <ligand>
        <name>Fe cation</name>
        <dbReference type="ChEBI" id="CHEBI:24875"/>
        <label>1</label>
    </ligand>
</feature>
<feature type="binding site" evidence="9">
    <location>
        <position position="90"/>
    </location>
    <ligand>
        <name>Fe cation</name>
        <dbReference type="ChEBI" id="CHEBI:24875"/>
        <label>2</label>
    </ligand>
</feature>
<feature type="binding site" evidence="9">
    <location>
        <position position="177"/>
    </location>
    <ligand>
        <name>Fe cation</name>
        <dbReference type="ChEBI" id="CHEBI:24875"/>
        <label>2</label>
    </ligand>
</feature>
<feature type="binding site" evidence="9">
    <location>
        <position position="90"/>
    </location>
    <ligand>
        <name>Fe cation</name>
        <dbReference type="ChEBI" id="CHEBI:24875"/>
        <label>1</label>
    </ligand>
</feature>
<keyword evidence="5 9" id="KW-0560">Oxidoreductase</keyword>